<sequence length="76" mass="8571">MVKTSETSLYKVYETSQILLRVSVTTSEVKLVTKHLKPSLNSSQTEFRPQHSQNALHSIKCSCVNTSSKTRQDTTQ</sequence>
<gene>
    <name evidence="1" type="ORF">CLUMA_CG004731</name>
</gene>
<reference evidence="1 2" key="1">
    <citation type="submission" date="2015-04" db="EMBL/GenBank/DDBJ databases">
        <authorList>
            <person name="Syromyatnikov M.Y."/>
            <person name="Popov V.N."/>
        </authorList>
    </citation>
    <scope>NUCLEOTIDE SEQUENCE [LARGE SCALE GENOMIC DNA]</scope>
</reference>
<organism evidence="1 2">
    <name type="scientific">Clunio marinus</name>
    <dbReference type="NCBI Taxonomy" id="568069"/>
    <lineage>
        <taxon>Eukaryota</taxon>
        <taxon>Metazoa</taxon>
        <taxon>Ecdysozoa</taxon>
        <taxon>Arthropoda</taxon>
        <taxon>Hexapoda</taxon>
        <taxon>Insecta</taxon>
        <taxon>Pterygota</taxon>
        <taxon>Neoptera</taxon>
        <taxon>Endopterygota</taxon>
        <taxon>Diptera</taxon>
        <taxon>Nematocera</taxon>
        <taxon>Chironomoidea</taxon>
        <taxon>Chironomidae</taxon>
        <taxon>Clunio</taxon>
    </lineage>
</organism>
<keyword evidence="2" id="KW-1185">Reference proteome</keyword>
<proteinExistence type="predicted"/>
<protein>
    <submittedName>
        <fullName evidence="1">CLUMA_CG004731, isoform A</fullName>
    </submittedName>
</protein>
<dbReference type="EMBL" id="CVRI01000020">
    <property type="protein sequence ID" value="CRK91043.1"/>
    <property type="molecule type" value="Genomic_DNA"/>
</dbReference>
<dbReference type="Proteomes" id="UP000183832">
    <property type="component" value="Unassembled WGS sequence"/>
</dbReference>
<accession>A0A1J1HSS1</accession>
<name>A0A1J1HSS1_9DIPT</name>
<dbReference type="AlphaFoldDB" id="A0A1J1HSS1"/>
<evidence type="ECO:0000313" key="2">
    <source>
        <dbReference type="Proteomes" id="UP000183832"/>
    </source>
</evidence>
<evidence type="ECO:0000313" key="1">
    <source>
        <dbReference type="EMBL" id="CRK91043.1"/>
    </source>
</evidence>